<keyword evidence="3" id="KW-1185">Reference proteome</keyword>
<dbReference type="EMBL" id="ABEU02000027">
    <property type="protein sequence ID" value="PNR26195.1"/>
    <property type="molecule type" value="Genomic_DNA"/>
</dbReference>
<dbReference type="RefSeq" id="XP_024367502.1">
    <property type="nucleotide sequence ID" value="XM_024511734.2"/>
</dbReference>
<protein>
    <submittedName>
        <fullName evidence="1 2">Uncharacterized protein</fullName>
    </submittedName>
</protein>
<dbReference type="PaxDb" id="3218-PP1S54_116V6.1"/>
<dbReference type="RefSeq" id="XP_024367501.1">
    <property type="nucleotide sequence ID" value="XM_024511733.2"/>
</dbReference>
<dbReference type="PANTHER" id="PTHR34278:SF1">
    <property type="entry name" value="PROTEIN THI031, PUTATIVE-RELATED"/>
    <property type="match status" value="1"/>
</dbReference>
<dbReference type="EnsemblPlants" id="Pp3c27_1870V3.9">
    <property type="protein sequence ID" value="PAC:32952214.CDS.1"/>
    <property type="gene ID" value="Pp3c27_1870"/>
</dbReference>
<dbReference type="Proteomes" id="UP000006727">
    <property type="component" value="Chromosome 27"/>
</dbReference>
<evidence type="ECO:0000313" key="3">
    <source>
        <dbReference type="Proteomes" id="UP000006727"/>
    </source>
</evidence>
<dbReference type="Gramene" id="Pp3c27_1870V3.5">
    <property type="protein sequence ID" value="PAC:32952210.CDS.1"/>
    <property type="gene ID" value="Pp3c27_1870"/>
</dbReference>
<dbReference type="EnsemblPlants" id="Pp3c27_1870V3.5">
    <property type="protein sequence ID" value="PAC:32952210.CDS.1"/>
    <property type="gene ID" value="Pp3c27_1870"/>
</dbReference>
<dbReference type="EnsemblPlants" id="Pp3c27_1870V3.2">
    <property type="protein sequence ID" value="PAC:32952207.CDS.1"/>
    <property type="gene ID" value="Pp3c27_1870"/>
</dbReference>
<dbReference type="EnsemblPlants" id="Pp3c27_1870V3.7">
    <property type="protein sequence ID" value="PAC:32952212.CDS.1"/>
    <property type="gene ID" value="Pp3c27_1870"/>
</dbReference>
<evidence type="ECO:0000313" key="2">
    <source>
        <dbReference type="EnsemblPlants" id="PAC:32952206.CDS.1"/>
    </source>
</evidence>
<dbReference type="EnsemblPlants" id="Pp3c27_1870V3.1">
    <property type="protein sequence ID" value="PAC:32952206.CDS.1"/>
    <property type="gene ID" value="Pp3c27_1870"/>
</dbReference>
<name>A0A2K1IA92_PHYPA</name>
<proteinExistence type="predicted"/>
<dbReference type="PANTHER" id="PTHR34278">
    <property type="entry name" value="PROTEIN THI031, PUTATIVE-RELATED"/>
    <property type="match status" value="1"/>
</dbReference>
<dbReference type="EnsemblPlants" id="Pp3c27_1870V3.6">
    <property type="protein sequence ID" value="PAC:32952211.CDS.1"/>
    <property type="gene ID" value="Pp3c27_1870"/>
</dbReference>
<reference evidence="1 3" key="1">
    <citation type="journal article" date="2008" name="Science">
        <title>The Physcomitrella genome reveals evolutionary insights into the conquest of land by plants.</title>
        <authorList>
            <person name="Rensing S."/>
            <person name="Lang D."/>
            <person name="Zimmer A."/>
            <person name="Terry A."/>
            <person name="Salamov A."/>
            <person name="Shapiro H."/>
            <person name="Nishiyama T."/>
            <person name="Perroud P.-F."/>
            <person name="Lindquist E."/>
            <person name="Kamisugi Y."/>
            <person name="Tanahashi T."/>
            <person name="Sakakibara K."/>
            <person name="Fujita T."/>
            <person name="Oishi K."/>
            <person name="Shin-I T."/>
            <person name="Kuroki Y."/>
            <person name="Toyoda A."/>
            <person name="Suzuki Y."/>
            <person name="Hashimoto A."/>
            <person name="Yamaguchi K."/>
            <person name="Sugano A."/>
            <person name="Kohara Y."/>
            <person name="Fujiyama A."/>
            <person name="Anterola A."/>
            <person name="Aoki S."/>
            <person name="Ashton N."/>
            <person name="Barbazuk W.B."/>
            <person name="Barker E."/>
            <person name="Bennetzen J."/>
            <person name="Bezanilla M."/>
            <person name="Blankenship R."/>
            <person name="Cho S.H."/>
            <person name="Dutcher S."/>
            <person name="Estelle M."/>
            <person name="Fawcett J.A."/>
            <person name="Gundlach H."/>
            <person name="Hanada K."/>
            <person name="Heyl A."/>
            <person name="Hicks K.A."/>
            <person name="Hugh J."/>
            <person name="Lohr M."/>
            <person name="Mayer K."/>
            <person name="Melkozernov A."/>
            <person name="Murata T."/>
            <person name="Nelson D."/>
            <person name="Pils B."/>
            <person name="Prigge M."/>
            <person name="Reiss B."/>
            <person name="Renner T."/>
            <person name="Rombauts S."/>
            <person name="Rushton P."/>
            <person name="Sanderfoot A."/>
            <person name="Schween G."/>
            <person name="Shiu S.-H."/>
            <person name="Stueber K."/>
            <person name="Theodoulou F.L."/>
            <person name="Tu H."/>
            <person name="Van de Peer Y."/>
            <person name="Verrier P.J."/>
            <person name="Waters E."/>
            <person name="Wood A."/>
            <person name="Yang L."/>
            <person name="Cove D."/>
            <person name="Cuming A."/>
            <person name="Hasebe M."/>
            <person name="Lucas S."/>
            <person name="Mishler D.B."/>
            <person name="Reski R."/>
            <person name="Grigoriev I."/>
            <person name="Quatrano R.S."/>
            <person name="Boore J.L."/>
        </authorList>
    </citation>
    <scope>NUCLEOTIDE SEQUENCE [LARGE SCALE GENOMIC DNA]</scope>
    <source>
        <strain evidence="2 3">cv. Gransden 2004</strain>
    </source>
</reference>
<dbReference type="RefSeq" id="XP_024367498.1">
    <property type="nucleotide sequence ID" value="XM_024511730.2"/>
</dbReference>
<dbReference type="RefSeq" id="XP_073388136.1">
    <property type="nucleotide sequence ID" value="XM_073532035.1"/>
</dbReference>
<dbReference type="Gramene" id="Pp3c27_1870V3.4">
    <property type="protein sequence ID" value="PAC:32952209.CDS.1"/>
    <property type="gene ID" value="Pp3c27_1870"/>
</dbReference>
<organism evidence="1">
    <name type="scientific">Physcomitrium patens</name>
    <name type="common">Spreading-leaved earth moss</name>
    <name type="synonym">Physcomitrella patens</name>
    <dbReference type="NCBI Taxonomy" id="3218"/>
    <lineage>
        <taxon>Eukaryota</taxon>
        <taxon>Viridiplantae</taxon>
        <taxon>Streptophyta</taxon>
        <taxon>Embryophyta</taxon>
        <taxon>Bryophyta</taxon>
        <taxon>Bryophytina</taxon>
        <taxon>Bryopsida</taxon>
        <taxon>Funariidae</taxon>
        <taxon>Funariales</taxon>
        <taxon>Funariaceae</taxon>
        <taxon>Physcomitrium</taxon>
    </lineage>
</organism>
<dbReference type="GeneID" id="112278373"/>
<dbReference type="Gramene" id="Pp3c27_1870V3.3">
    <property type="protein sequence ID" value="PAC:32952208.CDS.1"/>
    <property type="gene ID" value="Pp3c27_1870"/>
</dbReference>
<dbReference type="RefSeq" id="XP_024367499.1">
    <property type="nucleotide sequence ID" value="XM_024511731.2"/>
</dbReference>
<reference evidence="1 3" key="2">
    <citation type="journal article" date="2018" name="Plant J.">
        <title>The Physcomitrella patens chromosome-scale assembly reveals moss genome structure and evolution.</title>
        <authorList>
            <person name="Lang D."/>
            <person name="Ullrich K.K."/>
            <person name="Murat F."/>
            <person name="Fuchs J."/>
            <person name="Jenkins J."/>
            <person name="Haas F.B."/>
            <person name="Piednoel M."/>
            <person name="Gundlach H."/>
            <person name="Van Bel M."/>
            <person name="Meyberg R."/>
            <person name="Vives C."/>
            <person name="Morata J."/>
            <person name="Symeonidi A."/>
            <person name="Hiss M."/>
            <person name="Muchero W."/>
            <person name="Kamisugi Y."/>
            <person name="Saleh O."/>
            <person name="Blanc G."/>
            <person name="Decker E.L."/>
            <person name="van Gessel N."/>
            <person name="Grimwood J."/>
            <person name="Hayes R.D."/>
            <person name="Graham S.W."/>
            <person name="Gunter L.E."/>
            <person name="McDaniel S.F."/>
            <person name="Hoernstein S.N.W."/>
            <person name="Larsson A."/>
            <person name="Li F.W."/>
            <person name="Perroud P.F."/>
            <person name="Phillips J."/>
            <person name="Ranjan P."/>
            <person name="Rokshar D.S."/>
            <person name="Rothfels C.J."/>
            <person name="Schneider L."/>
            <person name="Shu S."/>
            <person name="Stevenson D.W."/>
            <person name="Thummler F."/>
            <person name="Tillich M."/>
            <person name="Villarreal Aguilar J.C."/>
            <person name="Widiez T."/>
            <person name="Wong G.K."/>
            <person name="Wymore A."/>
            <person name="Zhang Y."/>
            <person name="Zimmer A.D."/>
            <person name="Quatrano R.S."/>
            <person name="Mayer K.F.X."/>
            <person name="Goodstein D."/>
            <person name="Casacuberta J.M."/>
            <person name="Vandepoele K."/>
            <person name="Reski R."/>
            <person name="Cuming A.C."/>
            <person name="Tuskan G.A."/>
            <person name="Maumus F."/>
            <person name="Salse J."/>
            <person name="Schmutz J."/>
            <person name="Rensing S.A."/>
        </authorList>
    </citation>
    <scope>NUCLEOTIDE SEQUENCE [LARGE SCALE GENOMIC DNA]</scope>
    <source>
        <strain evidence="2 3">cv. Gransden 2004</strain>
    </source>
</reference>
<dbReference type="RefSeq" id="XP_024367500.1">
    <property type="nucleotide sequence ID" value="XM_024511732.2"/>
</dbReference>
<dbReference type="Gramene" id="Pp3c27_1870V3.8">
    <property type="protein sequence ID" value="PAC:32952213.CDS.1"/>
    <property type="gene ID" value="Pp3c27_1870"/>
</dbReference>
<reference evidence="2" key="3">
    <citation type="submission" date="2020-12" db="UniProtKB">
        <authorList>
            <consortium name="EnsemblPlants"/>
        </authorList>
    </citation>
    <scope>IDENTIFICATION</scope>
</reference>
<dbReference type="EnsemblPlants" id="Pp3c27_1870V3.4">
    <property type="protein sequence ID" value="PAC:32952209.CDS.1"/>
    <property type="gene ID" value="Pp3c27_1870"/>
</dbReference>
<dbReference type="KEGG" id="ppp:112278373"/>
<sequence>MRREGRVSGKPTNHSRLTGKCKVVGCLKCHDSLPLNKSRGKGKGRIKRLVSDIPSTHLLSDWRVCKPSSLSSRRNVSRKIARHGLKWDADTDWASDDEDVEAKDGGNYRKEAEGWDLSISVLLDIALEHIQEASEDKIVRQEAHKELLDSQEARESHGTLQGCDGDSIGAEAPDFETFKNEFEVFKTEIESECSPSSVAECSDSWSGIELSDADKSSLGDWEDDWSLVGAEIAV</sequence>
<dbReference type="EnsemblPlants" id="Pp3c27_1870V3.8">
    <property type="protein sequence ID" value="PAC:32952213.CDS.1"/>
    <property type="gene ID" value="Pp3c27_1870"/>
</dbReference>
<dbReference type="Gramene" id="Pp3c27_1870V3.9">
    <property type="protein sequence ID" value="PAC:32952214.CDS.1"/>
    <property type="gene ID" value="Pp3c27_1870"/>
</dbReference>
<dbReference type="Gramene" id="Pp3c27_1870V3.7">
    <property type="protein sequence ID" value="PAC:32952212.CDS.1"/>
    <property type="gene ID" value="Pp3c27_1870"/>
</dbReference>
<dbReference type="AlphaFoldDB" id="A0A2K1IA92"/>
<dbReference type="Gramene" id="Pp3c27_1870V3.2">
    <property type="protein sequence ID" value="PAC:32952207.CDS.1"/>
    <property type="gene ID" value="Pp3c27_1870"/>
</dbReference>
<dbReference type="OrthoDB" id="663108at2759"/>
<gene>
    <name evidence="2" type="primary">LOC112278373</name>
    <name evidence="1" type="ORF">PHYPA_030769</name>
</gene>
<dbReference type="Gramene" id="Pp3c27_1870V3.1">
    <property type="protein sequence ID" value="PAC:32952206.CDS.1"/>
    <property type="gene ID" value="Pp3c27_1870"/>
</dbReference>
<evidence type="ECO:0000313" key="1">
    <source>
        <dbReference type="EMBL" id="PNR26195.1"/>
    </source>
</evidence>
<accession>A0A2K1IA92</accession>
<dbReference type="EnsemblPlants" id="Pp3c27_1870V3.3">
    <property type="protein sequence ID" value="PAC:32952208.CDS.1"/>
    <property type="gene ID" value="Pp3c27_1870"/>
</dbReference>
<dbReference type="Gramene" id="Pp3c27_1870V3.6">
    <property type="protein sequence ID" value="PAC:32952211.CDS.1"/>
    <property type="gene ID" value="Pp3c27_1870"/>
</dbReference>